<dbReference type="InterPro" id="IPR025713">
    <property type="entry name" value="MotB-like_N_dom"/>
</dbReference>
<name>A0A7G1G6C3_9BACT</name>
<dbReference type="FunCoup" id="A0A7G1G6C3">
    <property type="interactions" value="236"/>
</dbReference>
<keyword evidence="5" id="KW-1133">Transmembrane helix</keyword>
<evidence type="ECO:0000256" key="6">
    <source>
        <dbReference type="ARBA" id="ARBA00023136"/>
    </source>
</evidence>
<dbReference type="InterPro" id="IPR036737">
    <property type="entry name" value="OmpA-like_sf"/>
</dbReference>
<evidence type="ECO:0000313" key="10">
    <source>
        <dbReference type="EMBL" id="BBE32150.1"/>
    </source>
</evidence>
<evidence type="ECO:0000256" key="3">
    <source>
        <dbReference type="ARBA" id="ARBA00022475"/>
    </source>
</evidence>
<dbReference type="PANTHER" id="PTHR30329:SF21">
    <property type="entry name" value="LIPOPROTEIN YIAD-RELATED"/>
    <property type="match status" value="1"/>
</dbReference>
<evidence type="ECO:0000259" key="9">
    <source>
        <dbReference type="PROSITE" id="PS51123"/>
    </source>
</evidence>
<dbReference type="Gene3D" id="3.30.1330.60">
    <property type="entry name" value="OmpA-like domain"/>
    <property type="match status" value="1"/>
</dbReference>
<keyword evidence="10" id="KW-0282">Flagellum</keyword>
<dbReference type="EMBL" id="AP018712">
    <property type="protein sequence ID" value="BBE32150.1"/>
    <property type="molecule type" value="Genomic_DNA"/>
</dbReference>
<keyword evidence="6 7" id="KW-0472">Membrane</keyword>
<dbReference type="PANTHER" id="PTHR30329">
    <property type="entry name" value="STATOR ELEMENT OF FLAGELLAR MOTOR COMPLEX"/>
    <property type="match status" value="1"/>
</dbReference>
<evidence type="ECO:0000256" key="8">
    <source>
        <dbReference type="SAM" id="Coils"/>
    </source>
</evidence>
<evidence type="ECO:0000256" key="5">
    <source>
        <dbReference type="ARBA" id="ARBA00022989"/>
    </source>
</evidence>
<organism evidence="10 11">
    <name type="scientific">Tepiditoga spiralis</name>
    <dbReference type="NCBI Taxonomy" id="2108365"/>
    <lineage>
        <taxon>Bacteria</taxon>
        <taxon>Thermotogati</taxon>
        <taxon>Thermotogota</taxon>
        <taxon>Thermotogae</taxon>
        <taxon>Petrotogales</taxon>
        <taxon>Petrotogaceae</taxon>
        <taxon>Tepiditoga</taxon>
    </lineage>
</organism>
<dbReference type="SUPFAM" id="SSF103088">
    <property type="entry name" value="OmpA-like"/>
    <property type="match status" value="1"/>
</dbReference>
<keyword evidence="11" id="KW-1185">Reference proteome</keyword>
<feature type="coiled-coil region" evidence="8">
    <location>
        <begin position="252"/>
        <end position="283"/>
    </location>
</feature>
<dbReference type="PROSITE" id="PS51123">
    <property type="entry name" value="OMPA_2"/>
    <property type="match status" value="1"/>
</dbReference>
<dbReference type="Pfam" id="PF00691">
    <property type="entry name" value="OmpA"/>
    <property type="match status" value="1"/>
</dbReference>
<keyword evidence="8" id="KW-0175">Coiled coil</keyword>
<dbReference type="RefSeq" id="WP_190615002.1">
    <property type="nucleotide sequence ID" value="NZ_AP018712.1"/>
</dbReference>
<dbReference type="InterPro" id="IPR006665">
    <property type="entry name" value="OmpA-like"/>
</dbReference>
<dbReference type="InterPro" id="IPR050330">
    <property type="entry name" value="Bact_OuterMem_StrucFunc"/>
</dbReference>
<reference evidence="10 11" key="1">
    <citation type="submission" date="2018-06" db="EMBL/GenBank/DDBJ databases">
        <title>Genome sequencing of Oceanotoga sp. sy52.</title>
        <authorList>
            <person name="Mori K."/>
        </authorList>
    </citation>
    <scope>NUCLEOTIDE SEQUENCE [LARGE SCALE GENOMIC DNA]</scope>
    <source>
        <strain evidence="11">sy52</strain>
    </source>
</reference>
<feature type="domain" description="OmpA-like" evidence="9">
    <location>
        <begin position="103"/>
        <end position="231"/>
    </location>
</feature>
<keyword evidence="10" id="KW-0969">Cilium</keyword>
<keyword evidence="4" id="KW-0812">Transmembrane</keyword>
<evidence type="ECO:0000256" key="1">
    <source>
        <dbReference type="ARBA" id="ARBA00004162"/>
    </source>
</evidence>
<keyword evidence="3" id="KW-1003">Cell membrane</keyword>
<sequence length="290" mass="33157">MAKKQECPAGSPAWMATFSDMNQLLMTFFIALFAMSSISPGKFQQMAQSFNNVFEGKPIGVLVGGKSIQDEPLITENNGVKQDLMKIINDERFKGKITIKETDRGTIISLKDMSYFKQGSAELTALAKSILAEIGTIIIEHTTNEIEIYGFTDDSAVTPNNIYPSNWHLGAARAASVAYFFTNELKKRRMLERIGEVKTGNFDIDYFYNPDRFFPISVGDRDIKKEITNLKSELESQKSIYTTKFQTGEITAVDLKEKEKELNKNYENELERLRKIYRRIDILILRQRIR</sequence>
<dbReference type="KEGG" id="ocy:OSSY52_22910"/>
<accession>A0A7G1G6C3</accession>
<dbReference type="Proteomes" id="UP000516361">
    <property type="component" value="Chromosome"/>
</dbReference>
<evidence type="ECO:0000256" key="7">
    <source>
        <dbReference type="PROSITE-ProRule" id="PRU00473"/>
    </source>
</evidence>
<comment type="subcellular location">
    <subcellularLocation>
        <location evidence="1">Cell membrane</location>
        <topology evidence="1">Single-pass membrane protein</topology>
    </subcellularLocation>
</comment>
<evidence type="ECO:0000313" key="11">
    <source>
        <dbReference type="Proteomes" id="UP000516361"/>
    </source>
</evidence>
<comment type="similarity">
    <text evidence="2">Belongs to the MotB family.</text>
</comment>
<gene>
    <name evidence="10" type="ORF">OSSY52_22910</name>
</gene>
<keyword evidence="10" id="KW-0966">Cell projection</keyword>
<protein>
    <submittedName>
        <fullName evidence="10">Flagellar motor protein MotB</fullName>
    </submittedName>
</protein>
<dbReference type="AlphaFoldDB" id="A0A7G1G6C3"/>
<dbReference type="InParanoid" id="A0A7G1G6C3"/>
<evidence type="ECO:0000256" key="4">
    <source>
        <dbReference type="ARBA" id="ARBA00022692"/>
    </source>
</evidence>
<dbReference type="GO" id="GO:0005886">
    <property type="term" value="C:plasma membrane"/>
    <property type="evidence" value="ECO:0007669"/>
    <property type="project" value="UniProtKB-SubCell"/>
</dbReference>
<dbReference type="Pfam" id="PF13677">
    <property type="entry name" value="MotB_plug"/>
    <property type="match status" value="1"/>
</dbReference>
<proteinExistence type="inferred from homology"/>
<evidence type="ECO:0000256" key="2">
    <source>
        <dbReference type="ARBA" id="ARBA00008914"/>
    </source>
</evidence>